<dbReference type="EMBL" id="FNPI01000003">
    <property type="protein sequence ID" value="SDY72161.1"/>
    <property type="molecule type" value="Genomic_DNA"/>
</dbReference>
<dbReference type="InterPro" id="IPR051472">
    <property type="entry name" value="T3SS_Stator/FliH"/>
</dbReference>
<dbReference type="GO" id="GO:0015031">
    <property type="term" value="P:protein transport"/>
    <property type="evidence" value="ECO:0007669"/>
    <property type="project" value="UniProtKB-KW"/>
</dbReference>
<feature type="domain" description="Flagellar assembly protein FliH/Type III secretion system HrpE" evidence="9">
    <location>
        <begin position="139"/>
        <end position="263"/>
    </location>
</feature>
<dbReference type="Pfam" id="PF02108">
    <property type="entry name" value="FliH"/>
    <property type="match status" value="1"/>
</dbReference>
<dbReference type="STRING" id="1503961.SAMN05421736_103129"/>
<dbReference type="InterPro" id="IPR018035">
    <property type="entry name" value="Flagellar_FliH/T3SS_HrpE"/>
</dbReference>
<evidence type="ECO:0000256" key="6">
    <source>
        <dbReference type="ARBA" id="ARBA00023225"/>
    </source>
</evidence>
<evidence type="ECO:0000313" key="11">
    <source>
        <dbReference type="Proteomes" id="UP000198935"/>
    </source>
</evidence>
<gene>
    <name evidence="10" type="ORF">SAMN05421736_103129</name>
</gene>
<keyword evidence="3" id="KW-0813">Transport</keyword>
<evidence type="ECO:0000256" key="8">
    <source>
        <dbReference type="SAM" id="Coils"/>
    </source>
</evidence>
<keyword evidence="5" id="KW-0653">Protein transport</keyword>
<evidence type="ECO:0000313" key="10">
    <source>
        <dbReference type="EMBL" id="SDY72161.1"/>
    </source>
</evidence>
<dbReference type="PANTHER" id="PTHR34982">
    <property type="entry name" value="YOP PROTEINS TRANSLOCATION PROTEIN L"/>
    <property type="match status" value="1"/>
</dbReference>
<dbReference type="GO" id="GO:0005829">
    <property type="term" value="C:cytosol"/>
    <property type="evidence" value="ECO:0007669"/>
    <property type="project" value="TreeGrafter"/>
</dbReference>
<comment type="similarity">
    <text evidence="2">Belongs to the FliH family.</text>
</comment>
<dbReference type="GO" id="GO:0044781">
    <property type="term" value="P:bacterial-type flagellum organization"/>
    <property type="evidence" value="ECO:0007669"/>
    <property type="project" value="UniProtKB-KW"/>
</dbReference>
<evidence type="ECO:0000256" key="4">
    <source>
        <dbReference type="ARBA" id="ARBA00022795"/>
    </source>
</evidence>
<evidence type="ECO:0000256" key="7">
    <source>
        <dbReference type="NCBIfam" id="TIGR03825"/>
    </source>
</evidence>
<dbReference type="InterPro" id="IPR022524">
    <property type="entry name" value="FliH_Bacilli"/>
</dbReference>
<dbReference type="NCBIfam" id="TIGR03825">
    <property type="entry name" value="FliH_bacil"/>
    <property type="match status" value="1"/>
</dbReference>
<dbReference type="OrthoDB" id="19020at2"/>
<reference evidence="11" key="1">
    <citation type="submission" date="2016-10" db="EMBL/GenBank/DDBJ databases">
        <authorList>
            <person name="Varghese N."/>
            <person name="Submissions S."/>
        </authorList>
    </citation>
    <scope>NUCLEOTIDE SEQUENCE [LARGE SCALE GENOMIC DNA]</scope>
    <source>
        <strain evidence="11">SP</strain>
    </source>
</reference>
<dbReference type="AlphaFoldDB" id="A0A1H3M623"/>
<comment type="function">
    <text evidence="1">Needed for flagellar regrowth and assembly.</text>
</comment>
<name>A0A1H3M623_9BACI</name>
<evidence type="ECO:0000256" key="3">
    <source>
        <dbReference type="ARBA" id="ARBA00022448"/>
    </source>
</evidence>
<keyword evidence="8" id="KW-0175">Coiled coil</keyword>
<dbReference type="PANTHER" id="PTHR34982:SF1">
    <property type="entry name" value="FLAGELLAR ASSEMBLY PROTEIN FLIH"/>
    <property type="match status" value="1"/>
</dbReference>
<keyword evidence="6" id="KW-1006">Bacterial flagellum protein export</keyword>
<evidence type="ECO:0000259" key="9">
    <source>
        <dbReference type="Pfam" id="PF02108"/>
    </source>
</evidence>
<organism evidence="10 11">
    <name type="scientific">Evansella caseinilytica</name>
    <dbReference type="NCBI Taxonomy" id="1503961"/>
    <lineage>
        <taxon>Bacteria</taxon>
        <taxon>Bacillati</taxon>
        <taxon>Bacillota</taxon>
        <taxon>Bacilli</taxon>
        <taxon>Bacillales</taxon>
        <taxon>Bacillaceae</taxon>
        <taxon>Evansella</taxon>
    </lineage>
</organism>
<keyword evidence="10" id="KW-0282">Flagellum</keyword>
<feature type="coiled-coil region" evidence="8">
    <location>
        <begin position="69"/>
        <end position="149"/>
    </location>
</feature>
<dbReference type="Proteomes" id="UP000198935">
    <property type="component" value="Unassembled WGS sequence"/>
</dbReference>
<keyword evidence="10" id="KW-0969">Cilium</keyword>
<keyword evidence="10" id="KW-0966">Cell projection</keyword>
<evidence type="ECO:0000256" key="5">
    <source>
        <dbReference type="ARBA" id="ARBA00022927"/>
    </source>
</evidence>
<keyword evidence="11" id="KW-1185">Reference proteome</keyword>
<evidence type="ECO:0000256" key="1">
    <source>
        <dbReference type="ARBA" id="ARBA00003041"/>
    </source>
</evidence>
<proteinExistence type="inferred from homology"/>
<accession>A0A1H3M623</accession>
<protein>
    <recommendedName>
        <fullName evidence="7">Flagellar assembly protein FliH</fullName>
    </recommendedName>
</protein>
<sequence length="280" mass="32304">MKSSSPAAEEMISLSKLIKSMHAKRVDDGAITIKVKPVEKPPVFTEDGNTADDDRQQQRVHYLERDRILTEAEQEANRMLEEVRREVADRQEELRLHEEEIKKEAEQRFLQAEEEGRRQGYEAGLLEGRNAYDEEILKAQEVVEKAKLDYFQHIENAEPVMLELAMTVAKKIVGTALSENREAWLFILKEVIEDVRGRGEINIYVHPDRYELTLHHQDELKQIALHSAAVYIYPKADLPENGCIVETPFGQVDASVDSQLKELKRKLLEKLNEGENHETH</sequence>
<keyword evidence="4" id="KW-1005">Bacterial flagellum biogenesis</keyword>
<evidence type="ECO:0000256" key="2">
    <source>
        <dbReference type="ARBA" id="ARBA00006602"/>
    </source>
</evidence>